<name>A0A080Z9T9_PHYNI</name>
<gene>
    <name evidence="1" type="ORF">F444_18877</name>
</gene>
<sequence length="39" mass="4530">MDDAKTYKITDRFETPRTRNVCLIHKAVDIQSFPYLVGS</sequence>
<dbReference type="Proteomes" id="UP000028582">
    <property type="component" value="Unassembled WGS sequence"/>
</dbReference>
<dbReference type="EMBL" id="ANJA01003490">
    <property type="protein sequence ID" value="ETO63400.1"/>
    <property type="molecule type" value="Genomic_DNA"/>
</dbReference>
<comment type="caution">
    <text evidence="1">The sequence shown here is derived from an EMBL/GenBank/DDBJ whole genome shotgun (WGS) entry which is preliminary data.</text>
</comment>
<evidence type="ECO:0000313" key="1">
    <source>
        <dbReference type="EMBL" id="ETO63400.1"/>
    </source>
</evidence>
<dbReference type="AlphaFoldDB" id="A0A080Z9T9"/>
<protein>
    <submittedName>
        <fullName evidence="1">Uncharacterized protein</fullName>
    </submittedName>
</protein>
<evidence type="ECO:0000313" key="2">
    <source>
        <dbReference type="Proteomes" id="UP000028582"/>
    </source>
</evidence>
<accession>A0A080Z9T9</accession>
<organism evidence="1 2">
    <name type="scientific">Phytophthora nicotianae P1976</name>
    <dbReference type="NCBI Taxonomy" id="1317066"/>
    <lineage>
        <taxon>Eukaryota</taxon>
        <taxon>Sar</taxon>
        <taxon>Stramenopiles</taxon>
        <taxon>Oomycota</taxon>
        <taxon>Peronosporomycetes</taxon>
        <taxon>Peronosporales</taxon>
        <taxon>Peronosporaceae</taxon>
        <taxon>Phytophthora</taxon>
    </lineage>
</organism>
<proteinExistence type="predicted"/>
<reference evidence="1 2" key="1">
    <citation type="submission" date="2013-11" db="EMBL/GenBank/DDBJ databases">
        <title>The Genome Sequence of Phytophthora parasitica P1976.</title>
        <authorList>
            <consortium name="The Broad Institute Genomics Platform"/>
            <person name="Russ C."/>
            <person name="Tyler B."/>
            <person name="Panabieres F."/>
            <person name="Shan W."/>
            <person name="Tripathy S."/>
            <person name="Grunwald N."/>
            <person name="Machado M."/>
            <person name="Johnson C.S."/>
            <person name="Walker B."/>
            <person name="Young S."/>
            <person name="Zeng Q."/>
            <person name="Gargeya S."/>
            <person name="Fitzgerald M."/>
            <person name="Haas B."/>
            <person name="Abouelleil A."/>
            <person name="Allen A.W."/>
            <person name="Alvarado L."/>
            <person name="Arachchi H.M."/>
            <person name="Berlin A.M."/>
            <person name="Chapman S.B."/>
            <person name="Gainer-Dewar J."/>
            <person name="Goldberg J."/>
            <person name="Griggs A."/>
            <person name="Gujja S."/>
            <person name="Hansen M."/>
            <person name="Howarth C."/>
            <person name="Imamovic A."/>
            <person name="Ireland A."/>
            <person name="Larimer J."/>
            <person name="McCowan C."/>
            <person name="Murphy C."/>
            <person name="Pearson M."/>
            <person name="Poon T.W."/>
            <person name="Priest M."/>
            <person name="Roberts A."/>
            <person name="Saif S."/>
            <person name="Shea T."/>
            <person name="Sisk P."/>
            <person name="Sykes S."/>
            <person name="Wortman J."/>
            <person name="Nusbaum C."/>
            <person name="Birren B."/>
        </authorList>
    </citation>
    <scope>NUCLEOTIDE SEQUENCE [LARGE SCALE GENOMIC DNA]</scope>
    <source>
        <strain evidence="1 2">P1976</strain>
    </source>
</reference>